<organism evidence="2">
    <name type="scientific">Oryza nivara</name>
    <name type="common">Indian wild rice</name>
    <name type="synonym">Oryza sativa f. spontanea</name>
    <dbReference type="NCBI Taxonomy" id="4536"/>
    <lineage>
        <taxon>Eukaryota</taxon>
        <taxon>Viridiplantae</taxon>
        <taxon>Streptophyta</taxon>
        <taxon>Embryophyta</taxon>
        <taxon>Tracheophyta</taxon>
        <taxon>Spermatophyta</taxon>
        <taxon>Magnoliopsida</taxon>
        <taxon>Liliopsida</taxon>
        <taxon>Poales</taxon>
        <taxon>Poaceae</taxon>
        <taxon>BOP clade</taxon>
        <taxon>Oryzoideae</taxon>
        <taxon>Oryzeae</taxon>
        <taxon>Oryzinae</taxon>
        <taxon>Oryza</taxon>
    </lineage>
</organism>
<sequence length="166" mass="17436">MERLADSYPPVLFLSPPRRTPDACSGATALPAFSSPVFPSPFPSGLLLNCSTSPPIRRSTLQPRTTQGKIPGYATGPWDLKWRGDSTRMHSSVEHHCREGAGDNATSSGGCAGSDATVVASSSTSGKARGRIPWAMAGKASTTAPATSRMAQRSPEKLVELLHEAT</sequence>
<dbReference type="EnsemblPlants" id="ONIVA03G23740.1">
    <property type="protein sequence ID" value="ONIVA03G23740.1"/>
    <property type="gene ID" value="ONIVA03G23740"/>
</dbReference>
<evidence type="ECO:0000313" key="2">
    <source>
        <dbReference type="EnsemblPlants" id="ONIVA03G23740.1"/>
    </source>
</evidence>
<dbReference type="Proteomes" id="UP000006591">
    <property type="component" value="Chromosome 3"/>
</dbReference>
<keyword evidence="3" id="KW-1185">Reference proteome</keyword>
<feature type="region of interest" description="Disordered" evidence="1">
    <location>
        <begin position="98"/>
        <end position="129"/>
    </location>
</feature>
<evidence type="ECO:0000313" key="3">
    <source>
        <dbReference type="Proteomes" id="UP000006591"/>
    </source>
</evidence>
<accession>A0A0E0GPB1</accession>
<proteinExistence type="predicted"/>
<reference evidence="2" key="1">
    <citation type="submission" date="2015-04" db="UniProtKB">
        <authorList>
            <consortium name="EnsemblPlants"/>
        </authorList>
    </citation>
    <scope>IDENTIFICATION</scope>
    <source>
        <strain evidence="2">SL10</strain>
    </source>
</reference>
<name>A0A0E0GPB1_ORYNI</name>
<protein>
    <submittedName>
        <fullName evidence="2">Uncharacterized protein</fullName>
    </submittedName>
</protein>
<dbReference type="Gramene" id="ONIVA03G23740.1">
    <property type="protein sequence ID" value="ONIVA03G23740.1"/>
    <property type="gene ID" value="ONIVA03G23740"/>
</dbReference>
<reference evidence="2" key="2">
    <citation type="submission" date="2018-04" db="EMBL/GenBank/DDBJ databases">
        <title>OnivRS2 (Oryza nivara Reference Sequence Version 2).</title>
        <authorList>
            <person name="Zhang J."/>
            <person name="Kudrna D."/>
            <person name="Lee S."/>
            <person name="Talag J."/>
            <person name="Rajasekar S."/>
            <person name="Welchert J."/>
            <person name="Hsing Y.-I."/>
            <person name="Wing R.A."/>
        </authorList>
    </citation>
    <scope>NUCLEOTIDE SEQUENCE [LARGE SCALE GENOMIC DNA]</scope>
    <source>
        <strain evidence="2">SL10</strain>
    </source>
</reference>
<dbReference type="AlphaFoldDB" id="A0A0E0GPB1"/>
<evidence type="ECO:0000256" key="1">
    <source>
        <dbReference type="SAM" id="MobiDB-lite"/>
    </source>
</evidence>
<feature type="compositionally biased region" description="Low complexity" evidence="1">
    <location>
        <begin position="113"/>
        <end position="126"/>
    </location>
</feature>
<dbReference type="HOGENOM" id="CLU_1605328_0_0_1"/>